<dbReference type="GO" id="GO:0006109">
    <property type="term" value="P:regulation of carbohydrate metabolic process"/>
    <property type="evidence" value="ECO:0007669"/>
    <property type="project" value="InterPro"/>
</dbReference>
<sequence length="83" mass="9308">MLIITRKTGERITIGDNIVVTIIEVRGSMVKLGIEAPRSVSVHRQEIYDRIREQNIKAAEIEESDLTMAVSILNRNISDGDSK</sequence>
<dbReference type="SUPFAM" id="SSF117130">
    <property type="entry name" value="CsrA-like"/>
    <property type="match status" value="1"/>
</dbReference>
<comment type="subunit">
    <text evidence="5">Homodimer; the beta-strands of each monomer intercalate to form a hydrophobic core, while the alpha-helices form wings that extend away from the core.</text>
</comment>
<keyword evidence="4 5" id="KW-0694">RNA-binding</keyword>
<proteinExistence type="inferred from homology"/>
<dbReference type="NCBIfam" id="NF002469">
    <property type="entry name" value="PRK01712.1"/>
    <property type="match status" value="1"/>
</dbReference>
<dbReference type="GO" id="GO:1902208">
    <property type="term" value="P:regulation of bacterial-type flagellum assembly"/>
    <property type="evidence" value="ECO:0007669"/>
    <property type="project" value="UniProtKB-UniRule"/>
</dbReference>
<keyword evidence="2 5" id="KW-0678">Repressor</keyword>
<comment type="similarity">
    <text evidence="5">Belongs to the CsrA/RsmA family.</text>
</comment>
<evidence type="ECO:0000256" key="5">
    <source>
        <dbReference type="HAMAP-Rule" id="MF_00167"/>
    </source>
</evidence>
<protein>
    <recommendedName>
        <fullName evidence="5">Translational regulator CsrA</fullName>
    </recommendedName>
</protein>
<dbReference type="GO" id="GO:0005829">
    <property type="term" value="C:cytosol"/>
    <property type="evidence" value="ECO:0007669"/>
    <property type="project" value="TreeGrafter"/>
</dbReference>
<keyword evidence="5" id="KW-1005">Bacterial flagellum biogenesis</keyword>
<dbReference type="AlphaFoldDB" id="E1YHN5"/>
<dbReference type="InterPro" id="IPR036107">
    <property type="entry name" value="CsrA_sf"/>
</dbReference>
<organism evidence="6">
    <name type="scientific">uncultured Desulfobacterium sp</name>
    <dbReference type="NCBI Taxonomy" id="201089"/>
    <lineage>
        <taxon>Bacteria</taxon>
        <taxon>Pseudomonadati</taxon>
        <taxon>Thermodesulfobacteriota</taxon>
        <taxon>Desulfobacteria</taxon>
        <taxon>Desulfobacterales</taxon>
        <taxon>Desulfobacteriaceae</taxon>
        <taxon>Desulfobacterium</taxon>
        <taxon>environmental samples</taxon>
    </lineage>
</organism>
<evidence type="ECO:0000313" key="6">
    <source>
        <dbReference type="EMBL" id="CBX30154.1"/>
    </source>
</evidence>
<dbReference type="GO" id="GO:0048027">
    <property type="term" value="F:mRNA 5'-UTR binding"/>
    <property type="evidence" value="ECO:0007669"/>
    <property type="project" value="UniProtKB-UniRule"/>
</dbReference>
<comment type="function">
    <text evidence="5">A translational regulator that binds mRNA to regulate translation initiation and/or mRNA stability. Usually binds in the 5'-UTR at or near the Shine-Dalgarno sequence preventing ribosome-binding, thus repressing translation. Its main target seems to be the major flagellin gene, while its function is anatagonized by FliW.</text>
</comment>
<dbReference type="PANTHER" id="PTHR34984:SF1">
    <property type="entry name" value="CARBON STORAGE REGULATOR"/>
    <property type="match status" value="1"/>
</dbReference>
<dbReference type="PANTHER" id="PTHR34984">
    <property type="entry name" value="CARBON STORAGE REGULATOR"/>
    <property type="match status" value="1"/>
</dbReference>
<keyword evidence="1 5" id="KW-0963">Cytoplasm</keyword>
<dbReference type="EMBL" id="FR695874">
    <property type="protein sequence ID" value="CBX30154.1"/>
    <property type="molecule type" value="Genomic_DNA"/>
</dbReference>
<dbReference type="GO" id="GO:0045947">
    <property type="term" value="P:negative regulation of translational initiation"/>
    <property type="evidence" value="ECO:0007669"/>
    <property type="project" value="UniProtKB-UniRule"/>
</dbReference>
<dbReference type="GO" id="GO:0006402">
    <property type="term" value="P:mRNA catabolic process"/>
    <property type="evidence" value="ECO:0007669"/>
    <property type="project" value="InterPro"/>
</dbReference>
<evidence type="ECO:0000256" key="4">
    <source>
        <dbReference type="ARBA" id="ARBA00022884"/>
    </source>
</evidence>
<name>E1YHN5_9BACT</name>
<dbReference type="Gene3D" id="2.60.40.4380">
    <property type="entry name" value="Translational regulator CsrA"/>
    <property type="match status" value="1"/>
</dbReference>
<dbReference type="FunFam" id="2.60.40.4380:FF:000002">
    <property type="entry name" value="Translational regulator CsrA"/>
    <property type="match status" value="1"/>
</dbReference>
<dbReference type="InterPro" id="IPR003751">
    <property type="entry name" value="CsrA"/>
</dbReference>
<evidence type="ECO:0000256" key="1">
    <source>
        <dbReference type="ARBA" id="ARBA00022490"/>
    </source>
</evidence>
<dbReference type="Pfam" id="PF02599">
    <property type="entry name" value="CsrA"/>
    <property type="match status" value="1"/>
</dbReference>
<comment type="subcellular location">
    <subcellularLocation>
        <location evidence="5">Cytoplasm</location>
    </subcellularLocation>
</comment>
<keyword evidence="3 5" id="KW-0810">Translation regulation</keyword>
<gene>
    <name evidence="5" type="primary">csrA</name>
    <name evidence="6" type="ORF">N47_D29630</name>
</gene>
<dbReference type="NCBIfam" id="TIGR00202">
    <property type="entry name" value="csrA"/>
    <property type="match status" value="1"/>
</dbReference>
<dbReference type="GO" id="GO:0044781">
    <property type="term" value="P:bacterial-type flagellum organization"/>
    <property type="evidence" value="ECO:0007669"/>
    <property type="project" value="UniProtKB-KW"/>
</dbReference>
<evidence type="ECO:0000256" key="2">
    <source>
        <dbReference type="ARBA" id="ARBA00022491"/>
    </source>
</evidence>
<evidence type="ECO:0000256" key="3">
    <source>
        <dbReference type="ARBA" id="ARBA00022845"/>
    </source>
</evidence>
<dbReference type="HAMAP" id="MF_00167">
    <property type="entry name" value="CsrA"/>
    <property type="match status" value="1"/>
</dbReference>
<reference evidence="6" key="1">
    <citation type="journal article" date="2011" name="Environ. Microbiol.">
        <title>Genomic insights into the metabolic potential of the polycyclic aromatic hydrocarbon degrading sulfate-reducing Deltaproteobacterium N47.</title>
        <authorList>
            <person name="Bergmann F."/>
            <person name="Selesi D."/>
            <person name="Weinmaier T."/>
            <person name="Tischler P."/>
            <person name="Rattei T."/>
            <person name="Meckenstock R.U."/>
        </authorList>
    </citation>
    <scope>NUCLEOTIDE SEQUENCE</scope>
</reference>
<accession>E1YHN5</accession>